<dbReference type="PROSITE" id="PS50048">
    <property type="entry name" value="ZN2_CY6_FUNGAL_2"/>
    <property type="match status" value="1"/>
</dbReference>
<sequence length="577" mass="64946">MSVIRTARSVRGLVICDGPTGKSSRKVKFSEEETTGTLPRGRACMQCRRKKKKCDGGLPSCRKCRESREVVECTYREPETVKPESPAELPLVPAATPLEVPPVVSKPYQFSTDAIFDPFNWTPVSWAIRELFGPSNYSLSGISPEDMNLRFRLVFLSYRLAQGIYLSFAQQQAIILGDTSGSFIHPFFIKFAHLVGCHFHRRYCPDDSLIQLETSYLFSVLRTLSLMKEEADPVSYVHAHWLIAMACVTTGNSPKAVRFMKEAADSVERNHDLFLSRLPGLSSVPTTVTVDYSEDLHERLGLLAHILWFRTYMSIYLVDSGVFPMPDDVPGKIPQSILEKFEDILYGPHGGLLSGLTHLFQNYLPVACPVLFEVCPLMVRVRTMLLIRKSRKLIAQYSSERNPTLAWLTQCSEVCTELGERVQLLAKLITKFAAANDHDSCVSLRMCSLVSLSNLGELYHILSHHPLWKLPRVSLKQCEQTMYRLSDISTELMNGNDMRHLPPYAGCSLVRAAIVLRQEIGMMAFEGYIPHPEKSVDEMRKCIGATIDFMTATSNKFYSASSLKNPSESWSDLMGTD</sequence>
<organism evidence="2 3">
    <name type="scientific">Thelephora terrestris</name>
    <dbReference type="NCBI Taxonomy" id="56493"/>
    <lineage>
        <taxon>Eukaryota</taxon>
        <taxon>Fungi</taxon>
        <taxon>Dikarya</taxon>
        <taxon>Basidiomycota</taxon>
        <taxon>Agaricomycotina</taxon>
        <taxon>Agaricomycetes</taxon>
        <taxon>Thelephorales</taxon>
        <taxon>Thelephoraceae</taxon>
        <taxon>Thelephora</taxon>
    </lineage>
</organism>
<proteinExistence type="predicted"/>
<dbReference type="SUPFAM" id="SSF57701">
    <property type="entry name" value="Zn2/Cys6 DNA-binding domain"/>
    <property type="match status" value="1"/>
</dbReference>
<dbReference type="CDD" id="cd12148">
    <property type="entry name" value="fungal_TF_MHR"/>
    <property type="match status" value="1"/>
</dbReference>
<dbReference type="EMBL" id="WIUZ02000001">
    <property type="protein sequence ID" value="KAF9792681.1"/>
    <property type="molecule type" value="Genomic_DNA"/>
</dbReference>
<reference evidence="2" key="2">
    <citation type="submission" date="2020-11" db="EMBL/GenBank/DDBJ databases">
        <authorList>
            <consortium name="DOE Joint Genome Institute"/>
            <person name="Kuo A."/>
            <person name="Miyauchi S."/>
            <person name="Kiss E."/>
            <person name="Drula E."/>
            <person name="Kohler A."/>
            <person name="Sanchez-Garcia M."/>
            <person name="Andreopoulos B."/>
            <person name="Barry K.W."/>
            <person name="Bonito G."/>
            <person name="Buee M."/>
            <person name="Carver A."/>
            <person name="Chen C."/>
            <person name="Cichocki N."/>
            <person name="Clum A."/>
            <person name="Culley D."/>
            <person name="Crous P.W."/>
            <person name="Fauchery L."/>
            <person name="Girlanda M."/>
            <person name="Hayes R."/>
            <person name="Keri Z."/>
            <person name="Labutti K."/>
            <person name="Lipzen A."/>
            <person name="Lombard V."/>
            <person name="Magnuson J."/>
            <person name="Maillard F."/>
            <person name="Morin E."/>
            <person name="Murat C."/>
            <person name="Nolan M."/>
            <person name="Ohm R."/>
            <person name="Pangilinan J."/>
            <person name="Pereira M."/>
            <person name="Perotto S."/>
            <person name="Peter M."/>
            <person name="Riley R."/>
            <person name="Sitrit Y."/>
            <person name="Stielow B."/>
            <person name="Szollosi G."/>
            <person name="Zifcakova L."/>
            <person name="Stursova M."/>
            <person name="Spatafora J.W."/>
            <person name="Tedersoo L."/>
            <person name="Vaario L.-M."/>
            <person name="Yamada A."/>
            <person name="Yan M."/>
            <person name="Wang P."/>
            <person name="Xu J."/>
            <person name="Bruns T."/>
            <person name="Baldrian P."/>
            <person name="Vilgalys R."/>
            <person name="Henrissat B."/>
            <person name="Grigoriev I.V."/>
            <person name="Hibbett D."/>
            <person name="Nagy L.G."/>
            <person name="Martin F.M."/>
        </authorList>
    </citation>
    <scope>NUCLEOTIDE SEQUENCE</scope>
    <source>
        <strain evidence="2">UH-Tt-Lm1</strain>
    </source>
</reference>
<dbReference type="InterPro" id="IPR001138">
    <property type="entry name" value="Zn2Cys6_DnaBD"/>
</dbReference>
<feature type="domain" description="Zn(2)-C6 fungal-type" evidence="1">
    <location>
        <begin position="43"/>
        <end position="75"/>
    </location>
</feature>
<evidence type="ECO:0000313" key="2">
    <source>
        <dbReference type="EMBL" id="KAF9792681.1"/>
    </source>
</evidence>
<dbReference type="CDD" id="cd00067">
    <property type="entry name" value="GAL4"/>
    <property type="match status" value="1"/>
</dbReference>
<evidence type="ECO:0000259" key="1">
    <source>
        <dbReference type="PROSITE" id="PS50048"/>
    </source>
</evidence>
<dbReference type="SMART" id="SM00066">
    <property type="entry name" value="GAL4"/>
    <property type="match status" value="1"/>
</dbReference>
<dbReference type="GO" id="GO:0008270">
    <property type="term" value="F:zinc ion binding"/>
    <property type="evidence" value="ECO:0007669"/>
    <property type="project" value="InterPro"/>
</dbReference>
<accession>A0A9P6HQR4</accession>
<dbReference type="PROSITE" id="PS00463">
    <property type="entry name" value="ZN2_CY6_FUNGAL_1"/>
    <property type="match status" value="1"/>
</dbReference>
<keyword evidence="3" id="KW-1185">Reference proteome</keyword>
<dbReference type="Pfam" id="PF00172">
    <property type="entry name" value="Zn_clus"/>
    <property type="match status" value="1"/>
</dbReference>
<dbReference type="Gene3D" id="4.10.240.10">
    <property type="entry name" value="Zn(2)-C6 fungal-type DNA-binding domain"/>
    <property type="match status" value="1"/>
</dbReference>
<reference evidence="2" key="1">
    <citation type="journal article" date="2020" name="Nat. Commun.">
        <title>Large-scale genome sequencing of mycorrhizal fungi provides insights into the early evolution of symbiotic traits.</title>
        <authorList>
            <person name="Miyauchi S."/>
            <person name="Kiss E."/>
            <person name="Kuo A."/>
            <person name="Drula E."/>
            <person name="Kohler A."/>
            <person name="Sanchez-Garcia M."/>
            <person name="Morin E."/>
            <person name="Andreopoulos B."/>
            <person name="Barry K.W."/>
            <person name="Bonito G."/>
            <person name="Buee M."/>
            <person name="Carver A."/>
            <person name="Chen C."/>
            <person name="Cichocki N."/>
            <person name="Clum A."/>
            <person name="Culley D."/>
            <person name="Crous P.W."/>
            <person name="Fauchery L."/>
            <person name="Girlanda M."/>
            <person name="Hayes R.D."/>
            <person name="Keri Z."/>
            <person name="LaButti K."/>
            <person name="Lipzen A."/>
            <person name="Lombard V."/>
            <person name="Magnuson J."/>
            <person name="Maillard F."/>
            <person name="Murat C."/>
            <person name="Nolan M."/>
            <person name="Ohm R.A."/>
            <person name="Pangilinan J."/>
            <person name="Pereira M.F."/>
            <person name="Perotto S."/>
            <person name="Peter M."/>
            <person name="Pfister S."/>
            <person name="Riley R."/>
            <person name="Sitrit Y."/>
            <person name="Stielow J.B."/>
            <person name="Szollosi G."/>
            <person name="Zifcakova L."/>
            <person name="Stursova M."/>
            <person name="Spatafora J.W."/>
            <person name="Tedersoo L."/>
            <person name="Vaario L.M."/>
            <person name="Yamada A."/>
            <person name="Yan M."/>
            <person name="Wang P."/>
            <person name="Xu J."/>
            <person name="Bruns T."/>
            <person name="Baldrian P."/>
            <person name="Vilgalys R."/>
            <person name="Dunand C."/>
            <person name="Henrissat B."/>
            <person name="Grigoriev I.V."/>
            <person name="Hibbett D."/>
            <person name="Nagy L.G."/>
            <person name="Martin F.M."/>
        </authorList>
    </citation>
    <scope>NUCLEOTIDE SEQUENCE</scope>
    <source>
        <strain evidence="2">UH-Tt-Lm1</strain>
    </source>
</reference>
<evidence type="ECO:0000313" key="3">
    <source>
        <dbReference type="Proteomes" id="UP000736335"/>
    </source>
</evidence>
<name>A0A9P6HQR4_9AGAM</name>
<protein>
    <recommendedName>
        <fullName evidence="1">Zn(2)-C6 fungal-type domain-containing protein</fullName>
    </recommendedName>
</protein>
<dbReference type="AlphaFoldDB" id="A0A9P6HQR4"/>
<dbReference type="Proteomes" id="UP000736335">
    <property type="component" value="Unassembled WGS sequence"/>
</dbReference>
<dbReference type="InterPro" id="IPR036864">
    <property type="entry name" value="Zn2-C6_fun-type_DNA-bd_sf"/>
</dbReference>
<comment type="caution">
    <text evidence="2">The sequence shown here is derived from an EMBL/GenBank/DDBJ whole genome shotgun (WGS) entry which is preliminary data.</text>
</comment>
<gene>
    <name evidence="2" type="ORF">BJ322DRAFT_1152374</name>
</gene>
<dbReference type="OrthoDB" id="39175at2759"/>
<dbReference type="GO" id="GO:0000981">
    <property type="term" value="F:DNA-binding transcription factor activity, RNA polymerase II-specific"/>
    <property type="evidence" value="ECO:0007669"/>
    <property type="project" value="InterPro"/>
</dbReference>